<reference evidence="2 3" key="1">
    <citation type="submission" date="2018-11" db="EMBL/GenBank/DDBJ databases">
        <title>Genome sequence of Apiotrichum porosum DSM 27194.</title>
        <authorList>
            <person name="Aliyu H."/>
            <person name="Gorte O."/>
            <person name="Ochsenreither K."/>
        </authorList>
    </citation>
    <scope>NUCLEOTIDE SEQUENCE [LARGE SCALE GENOMIC DNA]</scope>
    <source>
        <strain evidence="2 3">DSM 27194</strain>
    </source>
</reference>
<evidence type="ECO:0000313" key="3">
    <source>
        <dbReference type="Proteomes" id="UP000279236"/>
    </source>
</evidence>
<dbReference type="Proteomes" id="UP000279236">
    <property type="component" value="Unassembled WGS sequence"/>
</dbReference>
<dbReference type="GeneID" id="39586948"/>
<evidence type="ECO:0000313" key="2">
    <source>
        <dbReference type="EMBL" id="RSH78676.1"/>
    </source>
</evidence>
<proteinExistence type="predicted"/>
<dbReference type="RefSeq" id="XP_028473823.1">
    <property type="nucleotide sequence ID" value="XM_028618145.1"/>
</dbReference>
<organism evidence="2 3">
    <name type="scientific">Apiotrichum porosum</name>
    <dbReference type="NCBI Taxonomy" id="105984"/>
    <lineage>
        <taxon>Eukaryota</taxon>
        <taxon>Fungi</taxon>
        <taxon>Dikarya</taxon>
        <taxon>Basidiomycota</taxon>
        <taxon>Agaricomycotina</taxon>
        <taxon>Tremellomycetes</taxon>
        <taxon>Trichosporonales</taxon>
        <taxon>Trichosporonaceae</taxon>
        <taxon>Apiotrichum</taxon>
    </lineage>
</organism>
<feature type="region of interest" description="Disordered" evidence="1">
    <location>
        <begin position="118"/>
        <end position="156"/>
    </location>
</feature>
<gene>
    <name evidence="2" type="ORF">EHS24_002405</name>
</gene>
<sequence length="156" mass="16983">MSFSIFGRTNPNAVDSNVVDAKTGETAPALPRWERHTFVDYMAPKRIVQETGTQYGRICPQCGAPAVVGAAQERVFSFFWVVPVFPLGEVKIWGCGRCGWRQERGKGPDPVKQDVPEGGNQMIMHGAFSGGTRDDEGPFGDQADEASGSARLVHNQ</sequence>
<evidence type="ECO:0000256" key="1">
    <source>
        <dbReference type="SAM" id="MobiDB-lite"/>
    </source>
</evidence>
<name>A0A427XIL3_9TREE</name>
<dbReference type="EMBL" id="RSCE01000012">
    <property type="protein sequence ID" value="RSH78676.1"/>
    <property type="molecule type" value="Genomic_DNA"/>
</dbReference>
<evidence type="ECO:0008006" key="4">
    <source>
        <dbReference type="Google" id="ProtNLM"/>
    </source>
</evidence>
<dbReference type="OrthoDB" id="10413768at2759"/>
<dbReference type="AlphaFoldDB" id="A0A427XIL3"/>
<comment type="caution">
    <text evidence="2">The sequence shown here is derived from an EMBL/GenBank/DDBJ whole genome shotgun (WGS) entry which is preliminary data.</text>
</comment>
<accession>A0A427XIL3</accession>
<keyword evidence="3" id="KW-1185">Reference proteome</keyword>
<protein>
    <recommendedName>
        <fullName evidence="4">Zinc-ribbon 15 domain-containing protein</fullName>
    </recommendedName>
</protein>